<reference evidence="10" key="1">
    <citation type="submission" date="2018-12" db="EMBL/GenBank/DDBJ databases">
        <title>Tengunoibacter tsumagoiensis gen. nov., sp. nov., Dictyobacter kobayashii sp. nov., D. alpinus sp. nov., and D. joshuensis sp. nov. and description of Dictyobacteraceae fam. nov. within the order Ktedonobacterales isolated from Tengu-no-mugimeshi.</title>
        <authorList>
            <person name="Wang C.M."/>
            <person name="Zheng Y."/>
            <person name="Sakai Y."/>
            <person name="Toyoda A."/>
            <person name="Minakuchi Y."/>
            <person name="Abe K."/>
            <person name="Yokota A."/>
            <person name="Yabe S."/>
        </authorList>
    </citation>
    <scope>NUCLEOTIDE SEQUENCE [LARGE SCALE GENOMIC DNA]</scope>
    <source>
        <strain evidence="10">Uno3</strain>
    </source>
</reference>
<evidence type="ECO:0000256" key="7">
    <source>
        <dbReference type="SAM" id="Phobius"/>
    </source>
</evidence>
<gene>
    <name evidence="9" type="ORF">KTT_39830</name>
</gene>
<dbReference type="Proteomes" id="UP000287352">
    <property type="component" value="Unassembled WGS sequence"/>
</dbReference>
<feature type="transmembrane region" description="Helical" evidence="7">
    <location>
        <begin position="952"/>
        <end position="977"/>
    </location>
</feature>
<feature type="transmembrane region" description="Helical" evidence="7">
    <location>
        <begin position="407"/>
        <end position="429"/>
    </location>
</feature>
<feature type="domain" description="ABC3 transporter permease C-terminal" evidence="8">
    <location>
        <begin position="312"/>
        <end position="433"/>
    </location>
</feature>
<dbReference type="GO" id="GO:0022857">
    <property type="term" value="F:transmembrane transporter activity"/>
    <property type="evidence" value="ECO:0007669"/>
    <property type="project" value="TreeGrafter"/>
</dbReference>
<evidence type="ECO:0000256" key="2">
    <source>
        <dbReference type="ARBA" id="ARBA00022475"/>
    </source>
</evidence>
<evidence type="ECO:0000256" key="1">
    <source>
        <dbReference type="ARBA" id="ARBA00004651"/>
    </source>
</evidence>
<feature type="transmembrane region" description="Helical" evidence="7">
    <location>
        <begin position="354"/>
        <end position="387"/>
    </location>
</feature>
<comment type="subcellular location">
    <subcellularLocation>
        <location evidence="1">Cell membrane</location>
        <topology evidence="1">Multi-pass membrane protein</topology>
    </subcellularLocation>
</comment>
<organism evidence="9 10">
    <name type="scientific">Tengunoibacter tsumagoiensis</name>
    <dbReference type="NCBI Taxonomy" id="2014871"/>
    <lineage>
        <taxon>Bacteria</taxon>
        <taxon>Bacillati</taxon>
        <taxon>Chloroflexota</taxon>
        <taxon>Ktedonobacteria</taxon>
        <taxon>Ktedonobacterales</taxon>
        <taxon>Dictyobacteraceae</taxon>
        <taxon>Tengunoibacter</taxon>
    </lineage>
</organism>
<keyword evidence="10" id="KW-1185">Reference proteome</keyword>
<proteinExistence type="inferred from homology"/>
<feature type="transmembrane region" description="Helical" evidence="7">
    <location>
        <begin position="54"/>
        <end position="73"/>
    </location>
</feature>
<dbReference type="InterPro" id="IPR003838">
    <property type="entry name" value="ABC3_permease_C"/>
</dbReference>
<dbReference type="PANTHER" id="PTHR30572">
    <property type="entry name" value="MEMBRANE COMPONENT OF TRANSPORTER-RELATED"/>
    <property type="match status" value="1"/>
</dbReference>
<dbReference type="GO" id="GO:0005886">
    <property type="term" value="C:plasma membrane"/>
    <property type="evidence" value="ECO:0007669"/>
    <property type="project" value="UniProtKB-SubCell"/>
</dbReference>
<feature type="transmembrane region" description="Helical" evidence="7">
    <location>
        <begin position="565"/>
        <end position="587"/>
    </location>
</feature>
<accession>A0A402A4N8</accession>
<protein>
    <recommendedName>
        <fullName evidence="8">ABC3 transporter permease C-terminal domain-containing protein</fullName>
    </recommendedName>
</protein>
<feature type="transmembrane region" description="Helical" evidence="7">
    <location>
        <begin position="607"/>
        <end position="625"/>
    </location>
</feature>
<dbReference type="AlphaFoldDB" id="A0A402A4N8"/>
<feature type="transmembrane region" description="Helical" evidence="7">
    <location>
        <begin position="522"/>
        <end position="544"/>
    </location>
</feature>
<evidence type="ECO:0000256" key="6">
    <source>
        <dbReference type="ARBA" id="ARBA00038076"/>
    </source>
</evidence>
<dbReference type="PANTHER" id="PTHR30572:SF4">
    <property type="entry name" value="ABC TRANSPORTER PERMEASE YTRF"/>
    <property type="match status" value="1"/>
</dbReference>
<feature type="transmembrane region" description="Helical" evidence="7">
    <location>
        <begin position="1043"/>
        <end position="1065"/>
    </location>
</feature>
<feature type="transmembrane region" description="Helical" evidence="7">
    <location>
        <begin position="12"/>
        <end position="33"/>
    </location>
</feature>
<comment type="similarity">
    <text evidence="6">Belongs to the ABC-4 integral membrane protein family.</text>
</comment>
<dbReference type="InterPro" id="IPR050250">
    <property type="entry name" value="Macrolide_Exporter_MacB"/>
</dbReference>
<evidence type="ECO:0000313" key="10">
    <source>
        <dbReference type="Proteomes" id="UP000287352"/>
    </source>
</evidence>
<evidence type="ECO:0000256" key="3">
    <source>
        <dbReference type="ARBA" id="ARBA00022692"/>
    </source>
</evidence>
<keyword evidence="2" id="KW-1003">Cell membrane</keyword>
<evidence type="ECO:0000313" key="9">
    <source>
        <dbReference type="EMBL" id="GCE14124.1"/>
    </source>
</evidence>
<evidence type="ECO:0000259" key="8">
    <source>
        <dbReference type="Pfam" id="PF02687"/>
    </source>
</evidence>
<evidence type="ECO:0000256" key="4">
    <source>
        <dbReference type="ARBA" id="ARBA00022989"/>
    </source>
</evidence>
<sequence>MIQFFGVALETLLPWLVGTTCLIMGGVFVLALANRIFFKIGVRNIQRRRVQMGLIVFALMLSTTLLSSVLATGDVLTAAVQGVAVYSWGNVDETIEGGHDSLGSYPQKVYTNVLEHSQHSPYIAAVGAALREGNLLVADQNSRQVHSDIIALGILPGSERGFGGMQDVTTGATLTINDLQPYQIYLNQTSARLLSAHVGDMLYLYAERWPGRRYGMQVVGIVGNNGLVGDNATILGRLQTFQEIEGRSDIINIILISNRTNSPAGGEVTLSQRVAAEVKPWLSRHVHVNQVKAQGVASSLKAGDIFSRIFSLFSLFALAIGLLLIFLIFVLLAAERRSEMGMARAIGMQRRHLILMFLFEGAIYDLVSSFIGLLCGLGGGYLLVLSLRPILARFDFPLKFSLQPTSLIVAYCLGVIFTFCSVTIASWFISRITIAEALRDLPEPARSTLSLRELRQRALYLLRRCTDRTVSRSERLRVVRRFLFEFVPEAVMSSLRLLFLSGPLPLVMGWWITEAGVSSGQVLIFSIGISLLILGIVLCGKGLIESIWRLQSQVRAQKLQDGWRTWHTLANGVCAALVGGLIIAYWGLPFDALSDLGITRFQGGIELFFVAGVMMVLGAVWLVMANARLLTWPWLALTARLPGMYAVMRLALAYPLERRFRTAVSVIMFSLVVFAMTIMAVITSAMQQSYVDINQQTGGYDIQATAYFKALPDLQSSLAQHGIAPSTFSAVGQRSNTSVGILQLSAAQPRWYLYPAQLVNGGFLQGYGLHLVSRANGFSDDAAVWQALQSHSNYALIDSSALPANPKSSQYGLSTTAPSGQGNDFDAHYLFSMSGVHQGETSFVPTPVWVTGQQDNQPAIKLTIIGIVDNSDQSHYGLYVPASAKNVSALGQTQDSTSPQVQSYYFKVASGQDVHAVARALGSAYLDNGLETTVLEDSIWQERGPRILLSNVLLGVVGVTLLLGVAALAITGTRAVIERRQQIGMLRALGCSRQMVQSAFLLEAFLVGALGSILGCLLGLLLARNIFAVNFFERYQTGLTFSIPWQQLSLIIGVALLASFLGALLPAWQAGKIAPAEALRYS</sequence>
<feature type="transmembrane region" description="Helical" evidence="7">
    <location>
        <begin position="309"/>
        <end position="333"/>
    </location>
</feature>
<keyword evidence="5 7" id="KW-0472">Membrane</keyword>
<feature type="transmembrane region" description="Helical" evidence="7">
    <location>
        <begin position="482"/>
        <end position="502"/>
    </location>
</feature>
<keyword evidence="4 7" id="KW-1133">Transmembrane helix</keyword>
<keyword evidence="3 7" id="KW-0812">Transmembrane</keyword>
<dbReference type="EMBL" id="BIFR01000001">
    <property type="protein sequence ID" value="GCE14124.1"/>
    <property type="molecule type" value="Genomic_DNA"/>
</dbReference>
<dbReference type="Pfam" id="PF02687">
    <property type="entry name" value="FtsX"/>
    <property type="match status" value="2"/>
</dbReference>
<name>A0A402A4N8_9CHLR</name>
<dbReference type="OrthoDB" id="135354at2"/>
<feature type="transmembrane region" description="Helical" evidence="7">
    <location>
        <begin position="663"/>
        <end position="686"/>
    </location>
</feature>
<feature type="transmembrane region" description="Helical" evidence="7">
    <location>
        <begin position="998"/>
        <end position="1023"/>
    </location>
</feature>
<dbReference type="RefSeq" id="WP_126581598.1">
    <property type="nucleotide sequence ID" value="NZ_BIFR01000001.1"/>
</dbReference>
<evidence type="ECO:0000256" key="5">
    <source>
        <dbReference type="ARBA" id="ARBA00023136"/>
    </source>
</evidence>
<comment type="caution">
    <text evidence="9">The sequence shown here is derived from an EMBL/GenBank/DDBJ whole genome shotgun (WGS) entry which is preliminary data.</text>
</comment>
<feature type="domain" description="ABC3 transporter permease C-terminal" evidence="8">
    <location>
        <begin position="956"/>
        <end position="1075"/>
    </location>
</feature>